<feature type="compositionally biased region" description="Basic and acidic residues" evidence="1">
    <location>
        <begin position="1"/>
        <end position="12"/>
    </location>
</feature>
<gene>
    <name evidence="2" type="ORF">GOBAR_AA22009</name>
</gene>
<organism evidence="2 3">
    <name type="scientific">Gossypium barbadense</name>
    <name type="common">Sea Island cotton</name>
    <name type="synonym">Hibiscus barbadensis</name>
    <dbReference type="NCBI Taxonomy" id="3634"/>
    <lineage>
        <taxon>Eukaryota</taxon>
        <taxon>Viridiplantae</taxon>
        <taxon>Streptophyta</taxon>
        <taxon>Embryophyta</taxon>
        <taxon>Tracheophyta</taxon>
        <taxon>Spermatophyta</taxon>
        <taxon>Magnoliopsida</taxon>
        <taxon>eudicotyledons</taxon>
        <taxon>Gunneridae</taxon>
        <taxon>Pentapetalae</taxon>
        <taxon>rosids</taxon>
        <taxon>malvids</taxon>
        <taxon>Malvales</taxon>
        <taxon>Malvaceae</taxon>
        <taxon>Malvoideae</taxon>
        <taxon>Gossypium</taxon>
    </lineage>
</organism>
<evidence type="ECO:0000313" key="3">
    <source>
        <dbReference type="Proteomes" id="UP000239757"/>
    </source>
</evidence>
<protein>
    <submittedName>
        <fullName evidence="2">Uncharacterized protein</fullName>
    </submittedName>
</protein>
<name>A0A2P5X5Q4_GOSBA</name>
<dbReference type="Proteomes" id="UP000239757">
    <property type="component" value="Unassembled WGS sequence"/>
</dbReference>
<dbReference type="AlphaFoldDB" id="A0A2P5X5Q4"/>
<sequence>MKSPHELDERVVAAKSVGPRAVEGHHQECPRRPPPRWIRRNDTREAKIACRHLKEGGRTDALEWLGFRRLRQGPKCTSTSRERNPSRYSGPQLKVGPEVFGKVLPRAHGGTVGEGDKFLRLDLQKRTLPSSSLKQKRVSDTDINFESISLRFDFFSCWLDDSLSLGNETCSSHSANSST</sequence>
<feature type="region of interest" description="Disordered" evidence="1">
    <location>
        <begin position="75"/>
        <end position="94"/>
    </location>
</feature>
<feature type="compositionally biased region" description="Basic and acidic residues" evidence="1">
    <location>
        <begin position="22"/>
        <end position="31"/>
    </location>
</feature>
<feature type="region of interest" description="Disordered" evidence="1">
    <location>
        <begin position="1"/>
        <end position="38"/>
    </location>
</feature>
<evidence type="ECO:0000313" key="2">
    <source>
        <dbReference type="EMBL" id="PPR98668.1"/>
    </source>
</evidence>
<accession>A0A2P5X5Q4</accession>
<reference evidence="2 3" key="1">
    <citation type="submission" date="2015-01" db="EMBL/GenBank/DDBJ databases">
        <title>Genome of allotetraploid Gossypium barbadense reveals genomic plasticity and fiber elongation in cotton evolution.</title>
        <authorList>
            <person name="Chen X."/>
            <person name="Liu X."/>
            <person name="Zhao B."/>
            <person name="Zheng H."/>
            <person name="Hu Y."/>
            <person name="Lu G."/>
            <person name="Yang C."/>
            <person name="Chen J."/>
            <person name="Shan C."/>
            <person name="Zhang L."/>
            <person name="Zhou Y."/>
            <person name="Wang L."/>
            <person name="Guo W."/>
            <person name="Bai Y."/>
            <person name="Ruan J."/>
            <person name="Shangguan X."/>
            <person name="Mao Y."/>
            <person name="Jiang J."/>
            <person name="Zhu Y."/>
            <person name="Lei J."/>
            <person name="Kang H."/>
            <person name="Chen S."/>
            <person name="He X."/>
            <person name="Wang R."/>
            <person name="Wang Y."/>
            <person name="Chen J."/>
            <person name="Wang L."/>
            <person name="Yu S."/>
            <person name="Wang B."/>
            <person name="Wei J."/>
            <person name="Song S."/>
            <person name="Lu X."/>
            <person name="Gao Z."/>
            <person name="Gu W."/>
            <person name="Deng X."/>
            <person name="Ma D."/>
            <person name="Wang S."/>
            <person name="Liang W."/>
            <person name="Fang L."/>
            <person name="Cai C."/>
            <person name="Zhu X."/>
            <person name="Zhou B."/>
            <person name="Zhang Y."/>
            <person name="Chen Z."/>
            <person name="Xu S."/>
            <person name="Zhu R."/>
            <person name="Wang S."/>
            <person name="Zhang T."/>
            <person name="Zhao G."/>
        </authorList>
    </citation>
    <scope>NUCLEOTIDE SEQUENCE [LARGE SCALE GENOMIC DNA]</scope>
    <source>
        <strain evidence="3">cv. Xinhai21</strain>
        <tissue evidence="2">Leaf</tissue>
    </source>
</reference>
<proteinExistence type="predicted"/>
<dbReference type="EMBL" id="KZ665618">
    <property type="protein sequence ID" value="PPR98668.1"/>
    <property type="molecule type" value="Genomic_DNA"/>
</dbReference>
<evidence type="ECO:0000256" key="1">
    <source>
        <dbReference type="SAM" id="MobiDB-lite"/>
    </source>
</evidence>